<reference evidence="4 5" key="1">
    <citation type="journal article" date="2010" name="J. Bacteriol.">
        <title>Genome sequence of the oligotrophic marine Gammaproteobacterium HTCC2143, isolated from the Oregon Coast.</title>
        <authorList>
            <person name="Oh H.M."/>
            <person name="Kang I."/>
            <person name="Ferriera S."/>
            <person name="Giovannoni S.J."/>
            <person name="Cho J.C."/>
        </authorList>
    </citation>
    <scope>NUCLEOTIDE SEQUENCE [LARGE SCALE GENOMIC DNA]</scope>
    <source>
        <strain evidence="4 5">HTCC2143</strain>
    </source>
</reference>
<comment type="caution">
    <text evidence="4">The sequence shown here is derived from an EMBL/GenBank/DDBJ whole genome shotgun (WGS) entry which is preliminary data.</text>
</comment>
<dbReference type="STRING" id="247633.GP2143_02694"/>
<evidence type="ECO:0000256" key="3">
    <source>
        <dbReference type="ARBA" id="ARBA00023002"/>
    </source>
</evidence>
<keyword evidence="1" id="KW-0285">Flavoprotein</keyword>
<dbReference type="Pfam" id="PF00743">
    <property type="entry name" value="FMO-like"/>
    <property type="match status" value="1"/>
</dbReference>
<dbReference type="eggNOG" id="COG2072">
    <property type="taxonomic scope" value="Bacteria"/>
</dbReference>
<protein>
    <submittedName>
        <fullName evidence="4">Probable monooxygenase</fullName>
    </submittedName>
</protein>
<evidence type="ECO:0000256" key="1">
    <source>
        <dbReference type="ARBA" id="ARBA00022630"/>
    </source>
</evidence>
<dbReference type="EMBL" id="AAVT01000006">
    <property type="protein sequence ID" value="EAW30796.1"/>
    <property type="molecule type" value="Genomic_DNA"/>
</dbReference>
<dbReference type="Proteomes" id="UP000004931">
    <property type="component" value="Unassembled WGS sequence"/>
</dbReference>
<keyword evidence="5" id="KW-1185">Reference proteome</keyword>
<organism evidence="4 5">
    <name type="scientific">marine gamma proteobacterium HTCC2143</name>
    <dbReference type="NCBI Taxonomy" id="247633"/>
    <lineage>
        <taxon>Bacteria</taxon>
        <taxon>Pseudomonadati</taxon>
        <taxon>Pseudomonadota</taxon>
        <taxon>Gammaproteobacteria</taxon>
        <taxon>Cellvibrionales</taxon>
        <taxon>Spongiibacteraceae</taxon>
        <taxon>BD1-7 clade</taxon>
    </lineage>
</organism>
<name>A0YEG0_9GAMM</name>
<dbReference type="OrthoDB" id="9766402at2"/>
<evidence type="ECO:0000313" key="4">
    <source>
        <dbReference type="EMBL" id="EAW30796.1"/>
    </source>
</evidence>
<dbReference type="PANTHER" id="PTHR42877">
    <property type="entry name" value="L-ORNITHINE N(5)-MONOOXYGENASE-RELATED"/>
    <property type="match status" value="1"/>
</dbReference>
<keyword evidence="3" id="KW-0560">Oxidoreductase</keyword>
<proteinExistence type="predicted"/>
<keyword evidence="4" id="KW-0503">Monooxygenase</keyword>
<dbReference type="PANTHER" id="PTHR42877:SF4">
    <property type="entry name" value="FAD_NAD(P)-BINDING DOMAIN-CONTAINING PROTEIN-RELATED"/>
    <property type="match status" value="1"/>
</dbReference>
<dbReference type="GO" id="GO:0050661">
    <property type="term" value="F:NADP binding"/>
    <property type="evidence" value="ECO:0007669"/>
    <property type="project" value="InterPro"/>
</dbReference>
<gene>
    <name evidence="4" type="ORF">GP2143_02694</name>
</gene>
<evidence type="ECO:0000313" key="5">
    <source>
        <dbReference type="Proteomes" id="UP000004931"/>
    </source>
</evidence>
<sequence>MSNPDKVLRNAIECANLPTLLAVMSHLSGDEKWLAAPYLPNPVPPELLADDSGGFNDEIASEIRISAFDVIKPYVDKTKALPPVPNLEKMNKIMSVSVGEPLPLEQTPMFLEEMGITNRDAVWRDKPPTSTLDAFLVTIIGAGMSGLCAAIKLEEAGIPYRIIEKNSEVGGTWHENTYPACGVDTPNYFYAYSFDKNPEWSGYFSKQPELFEYFDKCTDKYALRKNIKFNTEVTSAIYDEKNHHWQISTVDADGNENVFYSNALISAVGQLNRPKRPEIPGLENFKGPMFHSSNWQYEHDLKGKRVAVIGTGCSAVQFLPDTAEKAEQVFVFQRTPNWLLPNPDYYREVAEGHKWLLQHVPYYEAWNRFRAVRLFGDVTWPAVVLDPEWDDKGRSMNEASDAMREALTDHIKEGLGHRQDLLEKVVPTFPVWGKRLIIDNNWFSTITRSNVELVSDTIASLTDSGITMADGKHYEVDVVILATGFESNRFLWPMDIRGKSGVSLEQVWGDDPRAYLGITVPDYPNMFCLYGPNTNIVHGGSIIYQVECQVRYVMSCIMELAQTDIKSLECKEDVNVDYNNEVQRLSENLAWGHPDVDSWYKNSKGRVVNNSPFCFQEYWERTHDPKFENFIIER</sequence>
<dbReference type="InterPro" id="IPR036188">
    <property type="entry name" value="FAD/NAD-bd_sf"/>
</dbReference>
<dbReference type="InterPro" id="IPR020946">
    <property type="entry name" value="Flavin_mOase-like"/>
</dbReference>
<evidence type="ECO:0000256" key="2">
    <source>
        <dbReference type="ARBA" id="ARBA00022827"/>
    </source>
</evidence>
<dbReference type="AlphaFoldDB" id="A0YEG0"/>
<dbReference type="InterPro" id="IPR051209">
    <property type="entry name" value="FAD-bind_Monooxygenase_sf"/>
</dbReference>
<accession>A0YEG0</accession>
<keyword evidence="2" id="KW-0274">FAD</keyword>
<dbReference type="GO" id="GO:0050660">
    <property type="term" value="F:flavin adenine dinucleotide binding"/>
    <property type="evidence" value="ECO:0007669"/>
    <property type="project" value="InterPro"/>
</dbReference>
<dbReference type="GO" id="GO:0004499">
    <property type="term" value="F:N,N-dimethylaniline monooxygenase activity"/>
    <property type="evidence" value="ECO:0007669"/>
    <property type="project" value="InterPro"/>
</dbReference>
<dbReference type="Gene3D" id="3.50.50.60">
    <property type="entry name" value="FAD/NAD(P)-binding domain"/>
    <property type="match status" value="3"/>
</dbReference>
<dbReference type="SUPFAM" id="SSF51905">
    <property type="entry name" value="FAD/NAD(P)-binding domain"/>
    <property type="match status" value="2"/>
</dbReference>